<reference evidence="2 3" key="1">
    <citation type="journal article" date="2016" name="Mol. Biol. Evol.">
        <title>Comparative Genomics of Early-Diverging Mushroom-Forming Fungi Provides Insights into the Origins of Lignocellulose Decay Capabilities.</title>
        <authorList>
            <person name="Nagy L.G."/>
            <person name="Riley R."/>
            <person name="Tritt A."/>
            <person name="Adam C."/>
            <person name="Daum C."/>
            <person name="Floudas D."/>
            <person name="Sun H."/>
            <person name="Yadav J.S."/>
            <person name="Pangilinan J."/>
            <person name="Larsson K.H."/>
            <person name="Matsuura K."/>
            <person name="Barry K."/>
            <person name="Labutti K."/>
            <person name="Kuo R."/>
            <person name="Ohm R.A."/>
            <person name="Bhattacharya S.S."/>
            <person name="Shirouzu T."/>
            <person name="Yoshinaga Y."/>
            <person name="Martin F.M."/>
            <person name="Grigoriev I.V."/>
            <person name="Hibbett D.S."/>
        </authorList>
    </citation>
    <scope>NUCLEOTIDE SEQUENCE [LARGE SCALE GENOMIC DNA]</scope>
    <source>
        <strain evidence="2 3">TUFC12733</strain>
    </source>
</reference>
<dbReference type="STRING" id="1330018.A0A167SGG7"/>
<feature type="region of interest" description="Disordered" evidence="1">
    <location>
        <begin position="697"/>
        <end position="736"/>
    </location>
</feature>
<name>A0A167SGG7_CALVF</name>
<evidence type="ECO:0000313" key="3">
    <source>
        <dbReference type="Proteomes" id="UP000076738"/>
    </source>
</evidence>
<keyword evidence="3" id="KW-1185">Reference proteome</keyword>
<sequence length="1379" mass="143943">MPPKTPSKPPTTRSASSRLSRQPSSTPAPNGHANDDVEDKKPIINSKPANGVANNPLAGPEFSDNVTFVTPAVGPSKKLVPRSPTKRTPKAKPKVRPSLLSVLLRLSLLSLAAYTLVCPITPTSANQPITGPCTLLARAQRDIYDPFISPHAQSAWSSISSNPQVGPYAEHMENAFNYVTPYFHSARTAARGHLIPVVEKLQEFSSQAYTHTYTVAKPYIDPYAAQLSAAMDPYWAQAADLHRQHVIPHWLTLRAQTQYAIHAATPYVLRARIAFFQAYEKLNPYVYTAWIHTKSFAKKAGAAVPIAGVFEMYVKPHWDTIVEQIGQLKADAGQKASPVLDQAQSTFSVASESVVSAAAAAQTGAASMASAAQSQAAGFAAAAQKSVYAAASVVQSVASEYVSVVQEKLSSITSAAHHATRTSIVASASSASHSVSDAIVDATSSVQTAATDYVSHASVTASAASVIASDAIVDAASAVSESAAQLVSHINDAAATASAVASEYATPVAAAVSSSAIEYSSSATTVISHAVAAASDYASAPEHEGLEGGAQIHFKAASLASSAYSKAAAAASTASDAAVSAHVIAADLAASAASNVGDAAAAATASLASVADTYQSQAALVASLVQSSVAAASMSVVAKMEEAREAVGIHEASADAAAVDAAEALGKVTPSESSIEAMDQEAADDFESWFASLLTDSDASQEVGTETVLPPSPIEEAAPPAEHPAETSRPKYTKPSVEELAEKRKGIEASHNKWEEMLHAIGQGAVERLQREIGRVRQTSSDKLLGDDGGEWGKELAAYEKEVGRVVEGVERYATKLHTEDRPDSEKTQLLSDVVAKVRIQVERWATDVESKLQTWWIASEAGITADVEKAEKNVMDIASEAQNELGMKYAWLEDVTAQDWKRYHALVDDANQYSKSYRDLLYLAEDSPLYKALADLTGHIQDVLLGFEARLALIRPSASAPVSGADDNDPLVSPDIAEEKPQAPMFLPGAMAQQAGSEAYLQRSKEEVEHALRQAQEAAGDILDEAQGTWHSATRAASKALGATPTPETVEEYYDFAKAQAGEQVQAAYEHASGAIHDATRSVIKAVGGTPVPESLHEHAENIVANAQDAYDSASSAVESAYGAATSNVRENIHQATRAAVRAAGGSPTPETAEEAYEFAIVQAQAAYDAVGDAVHDATRTIIKAAGGTPSPENFSEHASSFAARASKGAANAYASASSAAAIVSDSVPSPDEVQARVEEILSSASAAIQEAAGGATSLADSVFDAASSALHQATRTVIKAAGGTPSPETFEEHVESFVEAASDGVNHATRSIILAASSVHSVLEYVSSEVEDSFSQATDSVKSAAGVETAKPATERASSSVAAVASSISSYIYHEDL</sequence>
<evidence type="ECO:0000256" key="1">
    <source>
        <dbReference type="SAM" id="MobiDB-lite"/>
    </source>
</evidence>
<protein>
    <submittedName>
        <fullName evidence="2">Uncharacterized protein</fullName>
    </submittedName>
</protein>
<dbReference type="EMBL" id="KV417266">
    <property type="protein sequence ID" value="KZP01898.1"/>
    <property type="molecule type" value="Genomic_DNA"/>
</dbReference>
<feature type="region of interest" description="Disordered" evidence="1">
    <location>
        <begin position="1"/>
        <end position="58"/>
    </location>
</feature>
<gene>
    <name evidence="2" type="ORF">CALVIDRAFT_552168</name>
</gene>
<dbReference type="Proteomes" id="UP000076738">
    <property type="component" value="Unassembled WGS sequence"/>
</dbReference>
<feature type="compositionally biased region" description="Basic and acidic residues" evidence="1">
    <location>
        <begin position="33"/>
        <end position="42"/>
    </location>
</feature>
<dbReference type="OrthoDB" id="3260408at2759"/>
<proteinExistence type="predicted"/>
<evidence type="ECO:0000313" key="2">
    <source>
        <dbReference type="EMBL" id="KZP01898.1"/>
    </source>
</evidence>
<feature type="compositionally biased region" description="Low complexity" evidence="1">
    <location>
        <begin position="10"/>
        <end position="25"/>
    </location>
</feature>
<dbReference type="PANTHER" id="PTHR48125:SF12">
    <property type="entry name" value="AT HOOK TRANSCRIPTION FACTOR FAMILY-RELATED"/>
    <property type="match status" value="1"/>
</dbReference>
<feature type="compositionally biased region" description="Basic residues" evidence="1">
    <location>
        <begin position="84"/>
        <end position="93"/>
    </location>
</feature>
<feature type="region of interest" description="Disordered" evidence="1">
    <location>
        <begin position="73"/>
        <end position="93"/>
    </location>
</feature>
<organism evidence="2 3">
    <name type="scientific">Calocera viscosa (strain TUFC12733)</name>
    <dbReference type="NCBI Taxonomy" id="1330018"/>
    <lineage>
        <taxon>Eukaryota</taxon>
        <taxon>Fungi</taxon>
        <taxon>Dikarya</taxon>
        <taxon>Basidiomycota</taxon>
        <taxon>Agaricomycotina</taxon>
        <taxon>Dacrymycetes</taxon>
        <taxon>Dacrymycetales</taxon>
        <taxon>Dacrymycetaceae</taxon>
        <taxon>Calocera</taxon>
    </lineage>
</organism>
<accession>A0A167SGG7</accession>
<dbReference type="PANTHER" id="PTHR48125">
    <property type="entry name" value="LP07818P1"/>
    <property type="match status" value="1"/>
</dbReference>